<keyword evidence="3" id="KW-1185">Reference proteome</keyword>
<feature type="domain" description="Reverse transcriptase" evidence="1">
    <location>
        <begin position="1"/>
        <end position="70"/>
    </location>
</feature>
<dbReference type="GO" id="GO:0003676">
    <property type="term" value="F:nucleic acid binding"/>
    <property type="evidence" value="ECO:0007669"/>
    <property type="project" value="InterPro"/>
</dbReference>
<dbReference type="Pfam" id="PF00078">
    <property type="entry name" value="RVT_1"/>
    <property type="match status" value="1"/>
</dbReference>
<dbReference type="GO" id="GO:0006259">
    <property type="term" value="P:DNA metabolic process"/>
    <property type="evidence" value="ECO:0007669"/>
    <property type="project" value="UniProtKB-ARBA"/>
</dbReference>
<comment type="caution">
    <text evidence="2">The sequence shown here is derived from an EMBL/GenBank/DDBJ whole genome shotgun (WGS) entry which is preliminary data.</text>
</comment>
<name>A0AAN8G6E5_PATCE</name>
<accession>A0AAN8G6E5</accession>
<gene>
    <name evidence="2" type="ORF">SNE40_019826</name>
</gene>
<dbReference type="SUPFAM" id="SSF56672">
    <property type="entry name" value="DNA/RNA polymerases"/>
    <property type="match status" value="1"/>
</dbReference>
<dbReference type="Gene3D" id="3.30.420.10">
    <property type="entry name" value="Ribonuclease H-like superfamily/Ribonuclease H"/>
    <property type="match status" value="1"/>
</dbReference>
<dbReference type="CDD" id="cd09275">
    <property type="entry name" value="RNase_HI_RT_DIRS1"/>
    <property type="match status" value="1"/>
</dbReference>
<dbReference type="PANTHER" id="PTHR33050">
    <property type="entry name" value="REVERSE TRANSCRIPTASE DOMAIN-CONTAINING PROTEIN"/>
    <property type="match status" value="1"/>
</dbReference>
<evidence type="ECO:0000313" key="3">
    <source>
        <dbReference type="Proteomes" id="UP001347796"/>
    </source>
</evidence>
<dbReference type="PANTHER" id="PTHR33050:SF7">
    <property type="entry name" value="RIBONUCLEASE H"/>
    <property type="match status" value="1"/>
</dbReference>
<dbReference type="EMBL" id="JAZGQO010000015">
    <property type="protein sequence ID" value="KAK6168631.1"/>
    <property type="molecule type" value="Genomic_DNA"/>
</dbReference>
<dbReference type="AlphaFoldDB" id="A0AAN8G6E5"/>
<sequence>MKPVMAYFRQNGILCVIYMDDIYVQADSTLELECQLKLMVSKLESLGFYINYEKSALIPSKQIMFLGFIINSEKMTIQIPDEKSINIKKYGCEILKRMSPSIRDVATLIGLYNSSVPATIYGSLHFKYLEICKIKYLRFKQWNFDESMILDENSRNEIHWWNKHIINSEKPIVRKKPVYNIQTDSSKSGWGGFAEGISVGGNWSSEEATLHINILETKAILLALKSFSKKYDFVNTTIHIQSDNSTAVSYVKHFGGTKSLECNDLAQEIWTWCENRNIWLTISHLAGSKNCLADEASRLDYSERTEWSFDQKIFNDIVRLCNVTPSIDLFASRLNYKLDRYAAWHLDPNATFIDAFSFNWHGEIIYCFPPFCLLSRCIQKILTDGCKGIIIAPIWPTQPWFSQILDIICFRPIILPARKNLLKIDKSTHPLWNRIHLTAFIVSSNCSEREEFLMKQPKLLQLPGSLQQENSMAVYSKSGQYFVVKDRQIFPTHL</sequence>
<dbReference type="InterPro" id="IPR036397">
    <property type="entry name" value="RNaseH_sf"/>
</dbReference>
<reference evidence="2 3" key="1">
    <citation type="submission" date="2024-01" db="EMBL/GenBank/DDBJ databases">
        <title>The genome of the rayed Mediterranean limpet Patella caerulea (Linnaeus, 1758).</title>
        <authorList>
            <person name="Anh-Thu Weber A."/>
            <person name="Halstead-Nussloch G."/>
        </authorList>
    </citation>
    <scope>NUCLEOTIDE SEQUENCE [LARGE SCALE GENOMIC DNA]</scope>
    <source>
        <strain evidence="2">AATW-2023a</strain>
        <tissue evidence="2">Whole specimen</tissue>
    </source>
</reference>
<proteinExistence type="predicted"/>
<protein>
    <recommendedName>
        <fullName evidence="1">Reverse transcriptase domain-containing protein</fullName>
    </recommendedName>
</protein>
<evidence type="ECO:0000313" key="2">
    <source>
        <dbReference type="EMBL" id="KAK6168631.1"/>
    </source>
</evidence>
<evidence type="ECO:0000259" key="1">
    <source>
        <dbReference type="PROSITE" id="PS50878"/>
    </source>
</evidence>
<dbReference type="Proteomes" id="UP001347796">
    <property type="component" value="Unassembled WGS sequence"/>
</dbReference>
<dbReference type="InterPro" id="IPR052055">
    <property type="entry name" value="Hepadnavirus_pol/RT"/>
</dbReference>
<organism evidence="2 3">
    <name type="scientific">Patella caerulea</name>
    <name type="common">Rayed Mediterranean limpet</name>
    <dbReference type="NCBI Taxonomy" id="87958"/>
    <lineage>
        <taxon>Eukaryota</taxon>
        <taxon>Metazoa</taxon>
        <taxon>Spiralia</taxon>
        <taxon>Lophotrochozoa</taxon>
        <taxon>Mollusca</taxon>
        <taxon>Gastropoda</taxon>
        <taxon>Patellogastropoda</taxon>
        <taxon>Patelloidea</taxon>
        <taxon>Patellidae</taxon>
        <taxon>Patella</taxon>
    </lineage>
</organism>
<dbReference type="InterPro" id="IPR043128">
    <property type="entry name" value="Rev_trsase/Diguanyl_cyclase"/>
</dbReference>
<dbReference type="InterPro" id="IPR043502">
    <property type="entry name" value="DNA/RNA_pol_sf"/>
</dbReference>
<dbReference type="InterPro" id="IPR000477">
    <property type="entry name" value="RT_dom"/>
</dbReference>
<dbReference type="PROSITE" id="PS50878">
    <property type="entry name" value="RT_POL"/>
    <property type="match status" value="1"/>
</dbReference>
<dbReference type="Gene3D" id="3.30.70.270">
    <property type="match status" value="1"/>
</dbReference>